<dbReference type="OrthoDB" id="9794382at2"/>
<feature type="domain" description="CheW-like" evidence="1">
    <location>
        <begin position="12"/>
        <end position="154"/>
    </location>
</feature>
<dbReference type="InterPro" id="IPR036061">
    <property type="entry name" value="CheW-like_dom_sf"/>
</dbReference>
<dbReference type="Gene3D" id="2.40.50.180">
    <property type="entry name" value="CheA-289, Domain 4"/>
    <property type="match status" value="3"/>
</dbReference>
<dbReference type="GO" id="GO:0007165">
    <property type="term" value="P:signal transduction"/>
    <property type="evidence" value="ECO:0007669"/>
    <property type="project" value="InterPro"/>
</dbReference>
<dbReference type="InterPro" id="IPR002545">
    <property type="entry name" value="CheW-lke_dom"/>
</dbReference>
<dbReference type="RefSeq" id="WP_022746096.1">
    <property type="nucleotide sequence ID" value="NC_022571.1"/>
</dbReference>
<reference evidence="2 3" key="1">
    <citation type="journal article" date="2013" name="Genome Announc.">
        <title>Complete Genome Sequence of the Solvent Producer Clostridium saccharobutylicum NCP262 (DSM 13864).</title>
        <authorList>
            <person name="Poehlein A."/>
            <person name="Hartwich K."/>
            <person name="Krabben P."/>
            <person name="Ehrenreich A."/>
            <person name="Liebl W."/>
            <person name="Durre P."/>
            <person name="Gottschalk G."/>
            <person name="Daniel R."/>
        </authorList>
    </citation>
    <scope>NUCLEOTIDE SEQUENCE [LARGE SCALE GENOMIC DNA]</scope>
    <source>
        <strain evidence="2">DSM 13864</strain>
    </source>
</reference>
<dbReference type="SMART" id="SM00260">
    <property type="entry name" value="CheW"/>
    <property type="match status" value="3"/>
</dbReference>
<dbReference type="GeneID" id="55474498"/>
<gene>
    <name evidence="2" type="primary">cheW2</name>
    <name evidence="2" type="ORF">CLSA_c20390</name>
</gene>
<evidence type="ECO:0000259" key="1">
    <source>
        <dbReference type="PROSITE" id="PS50851"/>
    </source>
</evidence>
<dbReference type="KEGG" id="csb:CLSA_c20390"/>
<organism evidence="2 3">
    <name type="scientific">Clostridium saccharobutylicum DSM 13864</name>
    <dbReference type="NCBI Taxonomy" id="1345695"/>
    <lineage>
        <taxon>Bacteria</taxon>
        <taxon>Bacillati</taxon>
        <taxon>Bacillota</taxon>
        <taxon>Clostridia</taxon>
        <taxon>Eubacteriales</taxon>
        <taxon>Clostridiaceae</taxon>
        <taxon>Clostridium</taxon>
    </lineage>
</organism>
<dbReference type="Pfam" id="PF01584">
    <property type="entry name" value="CheW"/>
    <property type="match status" value="3"/>
</dbReference>
<dbReference type="EMBL" id="CP006721">
    <property type="protein sequence ID" value="AGX43022.1"/>
    <property type="molecule type" value="Genomic_DNA"/>
</dbReference>
<dbReference type="AlphaFoldDB" id="U5MUB5"/>
<dbReference type="GO" id="GO:0005829">
    <property type="term" value="C:cytosol"/>
    <property type="evidence" value="ECO:0007669"/>
    <property type="project" value="TreeGrafter"/>
</dbReference>
<evidence type="ECO:0000313" key="2">
    <source>
        <dbReference type="EMBL" id="AGX43022.1"/>
    </source>
</evidence>
<proteinExistence type="predicted"/>
<dbReference type="PATRIC" id="fig|1345695.10.peg.2381"/>
<dbReference type="Proteomes" id="UP000017118">
    <property type="component" value="Chromosome"/>
</dbReference>
<name>U5MUB5_CLOSA</name>
<sequence length="489" mass="55768">MASIENNLSLTERQLVTFHLGNDEFGADIMNVKEIVRVSEITKVPNVPFYVEGVCNLRGNVLPIIDGRTRFNMEKKDKDENSRVLVIDINGRATGVIVDRVSEVMRINSSEIEATPSIMRTENMDYLSGVLKLDNGNRIILLLDLLKVLNVEEVQNIDLKDFSTDLEKIDNFIEKEKINEEQLVSFMVDKEEYAINIMQVKEIIRVIDIVKVPSTEDYIEGVVSIRNNLLPIINLRKYFGLEISQINDHTRILIVDMGKITCGIMVDKVSEVKRVQESIIQPPPSIFSNEEEPLKGVAKLDGGKRLIMILEPTKLISLERLEKIAGLEENKEENFKTIEKQLLAEEQLVTFKIDREEYAIKINSVQEITRMTEITRIPRAPYFIDGIVNLRGNIIPALDLRKLFEMEEKEVTDSTRIIIVDLDNKKTGIIVDEVSEVLRFEKNLIESSPGILSKSKSNKYIDGVGKIDNGNRMVIILELNQILNFNNNI</sequence>
<keyword evidence="3" id="KW-1185">Reference proteome</keyword>
<dbReference type="PANTHER" id="PTHR22617">
    <property type="entry name" value="CHEMOTAXIS SENSOR HISTIDINE KINASE-RELATED"/>
    <property type="match status" value="1"/>
</dbReference>
<evidence type="ECO:0000313" key="3">
    <source>
        <dbReference type="Proteomes" id="UP000017118"/>
    </source>
</evidence>
<dbReference type="GO" id="GO:0006935">
    <property type="term" value="P:chemotaxis"/>
    <property type="evidence" value="ECO:0007669"/>
    <property type="project" value="InterPro"/>
</dbReference>
<protein>
    <submittedName>
        <fullName evidence="2">Protein CheW</fullName>
    </submittedName>
</protein>
<feature type="domain" description="CheW-like" evidence="1">
    <location>
        <begin position="345"/>
        <end position="488"/>
    </location>
</feature>
<dbReference type="SUPFAM" id="SSF50341">
    <property type="entry name" value="CheW-like"/>
    <property type="match status" value="3"/>
</dbReference>
<dbReference type="eggNOG" id="COG0835">
    <property type="taxonomic scope" value="Bacteria"/>
</dbReference>
<dbReference type="HOGENOM" id="CLU_040928_0_0_9"/>
<dbReference type="CDD" id="cd00732">
    <property type="entry name" value="CheW"/>
    <property type="match status" value="1"/>
</dbReference>
<dbReference type="InterPro" id="IPR039315">
    <property type="entry name" value="CheW"/>
</dbReference>
<feature type="domain" description="CheW-like" evidence="1">
    <location>
        <begin position="180"/>
        <end position="321"/>
    </location>
</feature>
<dbReference type="PROSITE" id="PS50851">
    <property type="entry name" value="CHEW"/>
    <property type="match status" value="3"/>
</dbReference>
<dbReference type="PANTHER" id="PTHR22617:SF23">
    <property type="entry name" value="CHEMOTAXIS PROTEIN CHEW"/>
    <property type="match status" value="1"/>
</dbReference>
<accession>U5MUB5</accession>
<dbReference type="Gene3D" id="2.30.30.40">
    <property type="entry name" value="SH3 Domains"/>
    <property type="match status" value="3"/>
</dbReference>